<comment type="caution">
    <text evidence="2">The sequence shown here is derived from an EMBL/GenBank/DDBJ whole genome shotgun (WGS) entry which is preliminary data.</text>
</comment>
<dbReference type="AlphaFoldDB" id="A0A8S2XU12"/>
<gene>
    <name evidence="2" type="ORF">TMI583_LOCUS48562</name>
</gene>
<feature type="region of interest" description="Disordered" evidence="1">
    <location>
        <begin position="41"/>
        <end position="94"/>
    </location>
</feature>
<protein>
    <submittedName>
        <fullName evidence="2">Uncharacterized protein</fullName>
    </submittedName>
</protein>
<dbReference type="Pfam" id="PF04730">
    <property type="entry name" value="Agro_virD5"/>
    <property type="match status" value="1"/>
</dbReference>
<evidence type="ECO:0000313" key="3">
    <source>
        <dbReference type="Proteomes" id="UP000682733"/>
    </source>
</evidence>
<name>A0A8S2XU12_9BILA</name>
<organism evidence="2 3">
    <name type="scientific">Didymodactylos carnosus</name>
    <dbReference type="NCBI Taxonomy" id="1234261"/>
    <lineage>
        <taxon>Eukaryota</taxon>
        <taxon>Metazoa</taxon>
        <taxon>Spiralia</taxon>
        <taxon>Gnathifera</taxon>
        <taxon>Rotifera</taxon>
        <taxon>Eurotatoria</taxon>
        <taxon>Bdelloidea</taxon>
        <taxon>Philodinida</taxon>
        <taxon>Philodinidae</taxon>
        <taxon>Didymodactylos</taxon>
    </lineage>
</organism>
<feature type="compositionally biased region" description="Basic and acidic residues" evidence="1">
    <location>
        <begin position="41"/>
        <end position="52"/>
    </location>
</feature>
<evidence type="ECO:0000256" key="1">
    <source>
        <dbReference type="SAM" id="MobiDB-lite"/>
    </source>
</evidence>
<evidence type="ECO:0000313" key="2">
    <source>
        <dbReference type="EMBL" id="CAF4516892.1"/>
    </source>
</evidence>
<dbReference type="Proteomes" id="UP000682733">
    <property type="component" value="Unassembled WGS sequence"/>
</dbReference>
<reference evidence="2" key="1">
    <citation type="submission" date="2021-02" db="EMBL/GenBank/DDBJ databases">
        <authorList>
            <person name="Nowell W R."/>
        </authorList>
    </citation>
    <scope>NUCLEOTIDE SEQUENCE</scope>
</reference>
<feature type="non-terminal residue" evidence="2">
    <location>
        <position position="1"/>
    </location>
</feature>
<dbReference type="EMBL" id="CAJOBA010100057">
    <property type="protein sequence ID" value="CAF4516892.1"/>
    <property type="molecule type" value="Genomic_DNA"/>
</dbReference>
<dbReference type="InterPro" id="IPR006819">
    <property type="entry name" value="Agro_VirD5"/>
</dbReference>
<accession>A0A8S2XU12</accession>
<feature type="non-terminal residue" evidence="2">
    <location>
        <position position="196"/>
    </location>
</feature>
<sequence length="196" mass="22105">RNDCLIIAYHESLGQTVNESMIQQKRDELYQYIDRNRNEFDRHREKIDRSGRDAMIGGKQKPRSTSAEEGVSSIERDEKQTTSSKSDGTYRTRIAEKTRLEQEKNVTITGKTHESEHVIPFRVTSGNLNSESKIPRKSAEGRQIEGSGAAYFEQTFAHRQHPGTASGARATEYCNAVNYALRIEGNPSIVLQLATS</sequence>
<proteinExistence type="predicted"/>